<name>A0A7R9Z6E5_9CHLO</name>
<keyword evidence="1" id="KW-0175">Coiled coil</keyword>
<feature type="compositionally biased region" description="Pro residues" evidence="2">
    <location>
        <begin position="36"/>
        <end position="48"/>
    </location>
</feature>
<evidence type="ECO:0000313" key="3">
    <source>
        <dbReference type="EMBL" id="CAD8309387.1"/>
    </source>
</evidence>
<feature type="coiled-coil region" evidence="1">
    <location>
        <begin position="226"/>
        <end position="382"/>
    </location>
</feature>
<feature type="region of interest" description="Disordered" evidence="2">
    <location>
        <begin position="15"/>
        <end position="54"/>
    </location>
</feature>
<feature type="region of interest" description="Disordered" evidence="2">
    <location>
        <begin position="194"/>
        <end position="220"/>
    </location>
</feature>
<evidence type="ECO:0000256" key="1">
    <source>
        <dbReference type="SAM" id="Coils"/>
    </source>
</evidence>
<dbReference type="AlphaFoldDB" id="A0A7R9Z6E5"/>
<evidence type="ECO:0000256" key="2">
    <source>
        <dbReference type="SAM" id="MobiDB-lite"/>
    </source>
</evidence>
<feature type="coiled-coil region" evidence="1">
    <location>
        <begin position="77"/>
        <end position="193"/>
    </location>
</feature>
<feature type="coiled-coil region" evidence="1">
    <location>
        <begin position="665"/>
        <end position="720"/>
    </location>
</feature>
<feature type="compositionally biased region" description="Polar residues" evidence="2">
    <location>
        <begin position="911"/>
        <end position="923"/>
    </location>
</feature>
<dbReference type="EMBL" id="HBEC01043249">
    <property type="protein sequence ID" value="CAD8309387.1"/>
    <property type="molecule type" value="Transcribed_RNA"/>
</dbReference>
<protein>
    <submittedName>
        <fullName evidence="3">Uncharacterized protein</fullName>
    </submittedName>
</protein>
<reference evidence="3" key="1">
    <citation type="submission" date="2021-01" db="EMBL/GenBank/DDBJ databases">
        <authorList>
            <person name="Corre E."/>
            <person name="Pelletier E."/>
            <person name="Niang G."/>
            <person name="Scheremetjew M."/>
            <person name="Finn R."/>
            <person name="Kale V."/>
            <person name="Holt S."/>
            <person name="Cochrane G."/>
            <person name="Meng A."/>
            <person name="Brown T."/>
            <person name="Cohen L."/>
        </authorList>
    </citation>
    <scope>NUCLEOTIDE SEQUENCE</scope>
    <source>
        <strain evidence="3">CCMP219</strain>
    </source>
</reference>
<sequence>MLQLNLQQLQLLGSTRPSSLQQNQQQQQLQLQQQPSKPPKQPKTPPQMPQRDDTIVRDELKAAKTRLAMLSEKVKVVSQLQQHMVEQDLLVQKLQKQLSSMQPDREKMAQEQSLLARIAELELELEARQAKQAEREGAEEVLRLLRERDAELQELRDTLGGAKEERTKLEAEVDGAQAELKEAEAALERMSAAEAGEATKGFGSRGASRKPTKNMPQDIGTLTGQAASLRGLLTAAQRELKELREAADAADASRQEAAARAEATRAQAAQLAARADEAQGGELSALRERLKVARADADAAFEKERAAALATREGSLVASIEKAEAELKEAQVAESDARAAVAAQRDAIARMREKEAAISAERERLAEAARTARTTLRDVTNEHLAHPIAMLEQQLAASVSLDDDGVEDLRGDLQVLAEAFEEKEALVESLTEQLNAAKRRAAELSPSLDSARRAAAAAESDAASAKVSEGELMSAQAALTASNAKLGKQNKELEGMVRVQERIQRQVAEKTKELERNIGEFTEEISRLEQKLEGKQQALAEAQSRVASAEESCSSAQAAAASAQEAHDASRNRVVERAREAEAIERQLSVLLVELERKAEVEAAYTAKREALAEAEAQVHEVSEATSQAASERDSVADAAARSSAEAERLTAELQATLTSGAAEVDATARELASVREELMGLQSERDRELQQMAATEAALEAAQAEKASTQSTLQARQAELVDLKRASSDVRRKIQEFVSIAGQSSTQLKGVRQRISEKSDQVRSASDEAAKVEASLQATQQELAAEVTLAAQLLAQAEQLILENADAEEQTSQQAQEIADLEAQLTRAQEDLESSLSEGKSLEEQIAKLQEQIESANAEAAKELSATEELAARERHLAGVQSQMVAMQERIRQLESANSKRDKQLELARRSQSAPSHEQVQSLKLQIATLEKENDELKRSTAQQAETLENMREFLRARLGR</sequence>
<dbReference type="PANTHER" id="PTHR18937">
    <property type="entry name" value="STRUCTURAL MAINTENANCE OF CHROMOSOMES SMC FAMILY MEMBER"/>
    <property type="match status" value="1"/>
</dbReference>
<feature type="compositionally biased region" description="Basic and acidic residues" evidence="2">
    <location>
        <begin position="896"/>
        <end position="910"/>
    </location>
</feature>
<organism evidence="3">
    <name type="scientific">Chlamydomonas euryale</name>
    <dbReference type="NCBI Taxonomy" id="1486919"/>
    <lineage>
        <taxon>Eukaryota</taxon>
        <taxon>Viridiplantae</taxon>
        <taxon>Chlorophyta</taxon>
        <taxon>core chlorophytes</taxon>
        <taxon>Chlorophyceae</taxon>
        <taxon>CS clade</taxon>
        <taxon>Chlamydomonadales</taxon>
        <taxon>Chlamydomonadaceae</taxon>
        <taxon>Chlamydomonas</taxon>
    </lineage>
</organism>
<feature type="region of interest" description="Disordered" evidence="2">
    <location>
        <begin position="896"/>
        <end position="923"/>
    </location>
</feature>
<proteinExistence type="predicted"/>
<feature type="coiled-coil region" evidence="1">
    <location>
        <begin position="406"/>
        <end position="440"/>
    </location>
</feature>
<gene>
    <name evidence="3" type="ORF">CEUR00632_LOCUS20150</name>
</gene>
<feature type="compositionally biased region" description="Low complexity" evidence="2">
    <location>
        <begin position="15"/>
        <end position="35"/>
    </location>
</feature>
<feature type="coiled-coil region" evidence="1">
    <location>
        <begin position="511"/>
        <end position="625"/>
    </location>
</feature>
<accession>A0A7R9Z6E5</accession>